<evidence type="ECO:0000256" key="1">
    <source>
        <dbReference type="ARBA" id="ARBA00004496"/>
    </source>
</evidence>
<keyword evidence="2" id="KW-0963">Cytoplasm</keyword>
<dbReference type="GO" id="GO:0000289">
    <property type="term" value="P:nuclear-transcribed mRNA poly(A) tail shortening"/>
    <property type="evidence" value="ECO:0007669"/>
    <property type="project" value="TreeGrafter"/>
</dbReference>
<dbReference type="InterPro" id="IPR013761">
    <property type="entry name" value="SAM/pointed_sf"/>
</dbReference>
<dbReference type="OrthoDB" id="2155283at2759"/>
<dbReference type="GO" id="GO:0003729">
    <property type="term" value="F:mRNA binding"/>
    <property type="evidence" value="ECO:0007669"/>
    <property type="project" value="TreeGrafter"/>
</dbReference>
<organism evidence="4 5">
    <name type="scientific">Brachionus plicatilis</name>
    <name type="common">Marine rotifer</name>
    <name type="synonym">Brachionus muelleri</name>
    <dbReference type="NCBI Taxonomy" id="10195"/>
    <lineage>
        <taxon>Eukaryota</taxon>
        <taxon>Metazoa</taxon>
        <taxon>Spiralia</taxon>
        <taxon>Gnathifera</taxon>
        <taxon>Rotifera</taxon>
        <taxon>Eurotatoria</taxon>
        <taxon>Monogononta</taxon>
        <taxon>Pseudotrocha</taxon>
        <taxon>Ploima</taxon>
        <taxon>Brachionidae</taxon>
        <taxon>Brachionus</taxon>
    </lineage>
</organism>
<gene>
    <name evidence="4" type="ORF">BpHYR1_014497</name>
</gene>
<dbReference type="Pfam" id="PF26034">
    <property type="entry name" value="PHAT_SMAUG"/>
    <property type="match status" value="1"/>
</dbReference>
<evidence type="ECO:0000256" key="2">
    <source>
        <dbReference type="ARBA" id="ARBA00022490"/>
    </source>
</evidence>
<name>A0A3M7QF72_BRAPC</name>
<evidence type="ECO:0000313" key="5">
    <source>
        <dbReference type="Proteomes" id="UP000276133"/>
    </source>
</evidence>
<dbReference type="PANTHER" id="PTHR12515">
    <property type="entry name" value="STERILE ALPHA MOTIF DOMAIN CONTAINING PROTEIN 4-RELATED"/>
    <property type="match status" value="1"/>
</dbReference>
<evidence type="ECO:0000313" key="4">
    <source>
        <dbReference type="EMBL" id="RNA10086.1"/>
    </source>
</evidence>
<dbReference type="InterPro" id="IPR058599">
    <property type="entry name" value="PHAT_Smg/ZCCHC2-like"/>
</dbReference>
<dbReference type="AlphaFoldDB" id="A0A3M7QF72"/>
<evidence type="ECO:0000259" key="3">
    <source>
        <dbReference type="Pfam" id="PF26034"/>
    </source>
</evidence>
<feature type="domain" description="SMAUG/ZCCHC2-like PHAT" evidence="3">
    <location>
        <begin position="70"/>
        <end position="169"/>
    </location>
</feature>
<accession>A0A3M7QF72</accession>
<reference evidence="4 5" key="1">
    <citation type="journal article" date="2018" name="Sci. Rep.">
        <title>Genomic signatures of local adaptation to the degree of environmental predictability in rotifers.</title>
        <authorList>
            <person name="Franch-Gras L."/>
            <person name="Hahn C."/>
            <person name="Garcia-Roger E.M."/>
            <person name="Carmona M.J."/>
            <person name="Serra M."/>
            <person name="Gomez A."/>
        </authorList>
    </citation>
    <scope>NUCLEOTIDE SEQUENCE [LARGE SCALE GENOMIC DNA]</scope>
    <source>
        <strain evidence="4">HYR1</strain>
    </source>
</reference>
<sequence length="604" mass="70083">MYLAEKDFKTVSDSHKEKLISEIKSWNQVDRVTLLIKSMDSLSLSMLKFFLSATTDLLENLKKSDQTNILEEQANNIRYFQLLNEMPVEKKLKTVMSYLPLVDHKNSLREQLGNWYFNLIIGILETCKKQNCNLFQCRCLVQLAVYHPLFDDGQKLMFKKWSDLLEENIQNSNNQCAQKIDVSNNVPFDNIMVNKFDSNLSLNDKSADSNFSNTESSEFAYFGYDSYNFTEKIDNSKCSINTSLMANIKNYVNSQHKPVFSSISLPPFSPLKPEENFESNYFKFANKTNNFSTNSIMSNDFGNSSEFFGSFNGPKAISNEFNEDKIDFSKNKEAKSIFFWLKNLRLHKYSTMLCPLSYDDLMNLTDEKLISYEITLGARRKILQNLEKLKQRNEQLDEITNKWNEFSIAKNNFNLKELLEEVYQISLTPMKPQNSPPTSLADLSSIQNGSFEKQKFGESEVLCSKIIRFLIKAQSFLLKEKDLVRKCSGELWIESKAGKELGELIGLFLTIIDKLFLTKAFTDYQNTQLSDMRNSLNENNFKTIQNSRSKSPVNHVHYQSNNSINARLRIQNKKKIDRTASAPFNHTIFDRYKLEKDHYMDSNK</sequence>
<dbReference type="Proteomes" id="UP000276133">
    <property type="component" value="Unassembled WGS sequence"/>
</dbReference>
<keyword evidence="5" id="KW-1185">Reference proteome</keyword>
<protein>
    <submittedName>
        <fullName evidence="4">Smaug-like protein</fullName>
    </submittedName>
</protein>
<dbReference type="SUPFAM" id="SSF47769">
    <property type="entry name" value="SAM/Pointed domain"/>
    <property type="match status" value="1"/>
</dbReference>
<dbReference type="STRING" id="10195.A0A3M7QF72"/>
<proteinExistence type="predicted"/>
<dbReference type="PANTHER" id="PTHR12515:SF5">
    <property type="entry name" value="PROTEIN SMAUG"/>
    <property type="match status" value="1"/>
</dbReference>
<comment type="caution">
    <text evidence="4">The sequence shown here is derived from an EMBL/GenBank/DDBJ whole genome shotgun (WGS) entry which is preliminary data.</text>
</comment>
<comment type="subcellular location">
    <subcellularLocation>
        <location evidence="1">Cytoplasm</location>
    </subcellularLocation>
</comment>
<dbReference type="InterPro" id="IPR050897">
    <property type="entry name" value="SMAUG/VTS1_RNA-bind"/>
</dbReference>
<dbReference type="GO" id="GO:0000932">
    <property type="term" value="C:P-body"/>
    <property type="evidence" value="ECO:0007669"/>
    <property type="project" value="TreeGrafter"/>
</dbReference>
<dbReference type="Gene3D" id="1.10.150.50">
    <property type="entry name" value="Transcription Factor, Ets-1"/>
    <property type="match status" value="1"/>
</dbReference>
<dbReference type="EMBL" id="REGN01006307">
    <property type="protein sequence ID" value="RNA10086.1"/>
    <property type="molecule type" value="Genomic_DNA"/>
</dbReference>